<dbReference type="GO" id="GO:0016020">
    <property type="term" value="C:membrane"/>
    <property type="evidence" value="ECO:0007669"/>
    <property type="project" value="UniProtKB-SubCell"/>
</dbReference>
<accession>A0A8T0F797</accession>
<feature type="transmembrane region" description="Helical" evidence="5">
    <location>
        <begin position="48"/>
        <end position="68"/>
    </location>
</feature>
<dbReference type="FunFam" id="1.20.1250.20:FF:000532">
    <property type="entry name" value="SLC (SoLute Carrier) homolog"/>
    <property type="match status" value="1"/>
</dbReference>
<dbReference type="PANTHER" id="PTHR11662">
    <property type="entry name" value="SOLUTE CARRIER FAMILY 17"/>
    <property type="match status" value="1"/>
</dbReference>
<feature type="domain" description="Major facilitator superfamily (MFS) profile" evidence="6">
    <location>
        <begin position="1"/>
        <end position="303"/>
    </location>
</feature>
<evidence type="ECO:0000256" key="1">
    <source>
        <dbReference type="ARBA" id="ARBA00004141"/>
    </source>
</evidence>
<evidence type="ECO:0000313" key="7">
    <source>
        <dbReference type="EMBL" id="KAF8787056.1"/>
    </source>
</evidence>
<evidence type="ECO:0000256" key="5">
    <source>
        <dbReference type="SAM" id="Phobius"/>
    </source>
</evidence>
<name>A0A8T0F797_ARGBR</name>
<evidence type="ECO:0000313" key="8">
    <source>
        <dbReference type="Proteomes" id="UP000807504"/>
    </source>
</evidence>
<comment type="subcellular location">
    <subcellularLocation>
        <location evidence="1">Membrane</location>
        <topology evidence="1">Multi-pass membrane protein</topology>
    </subcellularLocation>
</comment>
<dbReference type="GO" id="GO:0022857">
    <property type="term" value="F:transmembrane transporter activity"/>
    <property type="evidence" value="ECO:0007669"/>
    <property type="project" value="InterPro"/>
</dbReference>
<keyword evidence="4 5" id="KW-0472">Membrane</keyword>
<feature type="transmembrane region" description="Helical" evidence="5">
    <location>
        <begin position="109"/>
        <end position="129"/>
    </location>
</feature>
<evidence type="ECO:0000256" key="4">
    <source>
        <dbReference type="ARBA" id="ARBA00023136"/>
    </source>
</evidence>
<gene>
    <name evidence="7" type="ORF">HNY73_008692</name>
</gene>
<dbReference type="InterPro" id="IPR011701">
    <property type="entry name" value="MFS"/>
</dbReference>
<dbReference type="EMBL" id="JABXBU010000015">
    <property type="protein sequence ID" value="KAF8787056.1"/>
    <property type="molecule type" value="Genomic_DNA"/>
</dbReference>
<feature type="transmembrane region" description="Helical" evidence="5">
    <location>
        <begin position="190"/>
        <end position="221"/>
    </location>
</feature>
<protein>
    <submittedName>
        <fullName evidence="7">Putative inorganic phosphate cotransporter like protein</fullName>
    </submittedName>
</protein>
<dbReference type="PANTHER" id="PTHR11662:SF399">
    <property type="entry name" value="FI19708P1-RELATED"/>
    <property type="match status" value="1"/>
</dbReference>
<dbReference type="InterPro" id="IPR036259">
    <property type="entry name" value="MFS_trans_sf"/>
</dbReference>
<dbReference type="AlphaFoldDB" id="A0A8T0F797"/>
<dbReference type="InterPro" id="IPR050382">
    <property type="entry name" value="MFS_Na/Anion_cotransporter"/>
</dbReference>
<dbReference type="Pfam" id="PF07690">
    <property type="entry name" value="MFS_1"/>
    <property type="match status" value="1"/>
</dbReference>
<dbReference type="SUPFAM" id="SSF103473">
    <property type="entry name" value="MFS general substrate transporter"/>
    <property type="match status" value="1"/>
</dbReference>
<feature type="transmembrane region" description="Helical" evidence="5">
    <location>
        <begin position="149"/>
        <end position="169"/>
    </location>
</feature>
<reference evidence="7" key="1">
    <citation type="journal article" date="2020" name="bioRxiv">
        <title>Chromosome-level reference genome of the European wasp spider Argiope bruennichi: a resource for studies on range expansion and evolutionary adaptation.</title>
        <authorList>
            <person name="Sheffer M.M."/>
            <person name="Hoppe A."/>
            <person name="Krehenwinkel H."/>
            <person name="Uhl G."/>
            <person name="Kuss A.W."/>
            <person name="Jensen L."/>
            <person name="Jensen C."/>
            <person name="Gillespie R.G."/>
            <person name="Hoff K.J."/>
            <person name="Prost S."/>
        </authorList>
    </citation>
    <scope>NUCLEOTIDE SEQUENCE</scope>
</reference>
<comment type="caution">
    <text evidence="7">The sequence shown here is derived from an EMBL/GenBank/DDBJ whole genome shotgun (WGS) entry which is preliminary data.</text>
</comment>
<sequence length="323" mass="35178">MVSQWAPKLERSRISSAVFSGASIGTVVSLSASGLLCKSEALGGWPSVFYVFGAIGCFWYVLWVIFIYETPDEHPTISKEELFLIYESEENQLSQKDLDIPWKKIFTSVPMYGVLFGHIGSYFGLAVLMTELPSYLSGVLHYSVEASGLLTGLPNILEALGGMMSSYVADKLISSKTLSVTTVRKIFQSIGMVGSGICLLAITVSGCQASVIIILYSLLLYVNGFKYSGYNVTHVDMYPPMAGVLFGLTNSISSLSGIIVPNMTGAFTATGNTRSNWNKVFYVTAGVYFISTILYDIFASAELQPWGSEKKEKKQSNTAETKS</sequence>
<reference evidence="7" key="2">
    <citation type="submission" date="2020-06" db="EMBL/GenBank/DDBJ databases">
        <authorList>
            <person name="Sheffer M."/>
        </authorList>
    </citation>
    <scope>NUCLEOTIDE SEQUENCE</scope>
</reference>
<feature type="transmembrane region" description="Helical" evidence="5">
    <location>
        <begin position="280"/>
        <end position="298"/>
    </location>
</feature>
<evidence type="ECO:0000256" key="2">
    <source>
        <dbReference type="ARBA" id="ARBA00022692"/>
    </source>
</evidence>
<proteinExistence type="predicted"/>
<keyword evidence="2 5" id="KW-0812">Transmembrane</keyword>
<evidence type="ECO:0000256" key="3">
    <source>
        <dbReference type="ARBA" id="ARBA00022989"/>
    </source>
</evidence>
<dbReference type="GO" id="GO:0006820">
    <property type="term" value="P:monoatomic anion transport"/>
    <property type="evidence" value="ECO:0007669"/>
    <property type="project" value="TreeGrafter"/>
</dbReference>
<feature type="transmembrane region" description="Helical" evidence="5">
    <location>
        <begin position="241"/>
        <end position="260"/>
    </location>
</feature>
<feature type="transmembrane region" description="Helical" evidence="5">
    <location>
        <begin position="12"/>
        <end position="36"/>
    </location>
</feature>
<keyword evidence="8" id="KW-1185">Reference proteome</keyword>
<dbReference type="PROSITE" id="PS50850">
    <property type="entry name" value="MFS"/>
    <property type="match status" value="1"/>
</dbReference>
<organism evidence="7 8">
    <name type="scientific">Argiope bruennichi</name>
    <name type="common">Wasp spider</name>
    <name type="synonym">Aranea bruennichi</name>
    <dbReference type="NCBI Taxonomy" id="94029"/>
    <lineage>
        <taxon>Eukaryota</taxon>
        <taxon>Metazoa</taxon>
        <taxon>Ecdysozoa</taxon>
        <taxon>Arthropoda</taxon>
        <taxon>Chelicerata</taxon>
        <taxon>Arachnida</taxon>
        <taxon>Araneae</taxon>
        <taxon>Araneomorphae</taxon>
        <taxon>Entelegynae</taxon>
        <taxon>Araneoidea</taxon>
        <taxon>Araneidae</taxon>
        <taxon>Argiope</taxon>
    </lineage>
</organism>
<evidence type="ECO:0000259" key="6">
    <source>
        <dbReference type="PROSITE" id="PS50850"/>
    </source>
</evidence>
<keyword evidence="3 5" id="KW-1133">Transmembrane helix</keyword>
<dbReference type="InterPro" id="IPR020846">
    <property type="entry name" value="MFS_dom"/>
</dbReference>
<dbReference type="Proteomes" id="UP000807504">
    <property type="component" value="Unassembled WGS sequence"/>
</dbReference>
<dbReference type="Gene3D" id="1.20.1250.20">
    <property type="entry name" value="MFS general substrate transporter like domains"/>
    <property type="match status" value="2"/>
</dbReference>